<dbReference type="Proteomes" id="UP000228934">
    <property type="component" value="Unassembled WGS sequence"/>
</dbReference>
<dbReference type="AlphaFoldDB" id="A0A2G9RA50"/>
<gene>
    <name evidence="1" type="ORF">AB205_0052210</name>
</gene>
<sequence length="85" mass="9348">MVESTSQEQTLTSDKCKESECGELTQDVCLEPWDLTPGPSKDLAIVDVKSPDASHKGQSDPEEEESIRKLLFAQVMIFHGALLAE</sequence>
<organism evidence="1 2">
    <name type="scientific">Aquarana catesbeiana</name>
    <name type="common">American bullfrog</name>
    <name type="synonym">Rana catesbeiana</name>
    <dbReference type="NCBI Taxonomy" id="8400"/>
    <lineage>
        <taxon>Eukaryota</taxon>
        <taxon>Metazoa</taxon>
        <taxon>Chordata</taxon>
        <taxon>Craniata</taxon>
        <taxon>Vertebrata</taxon>
        <taxon>Euteleostomi</taxon>
        <taxon>Amphibia</taxon>
        <taxon>Batrachia</taxon>
        <taxon>Anura</taxon>
        <taxon>Neobatrachia</taxon>
        <taxon>Ranoidea</taxon>
        <taxon>Ranidae</taxon>
        <taxon>Aquarana</taxon>
    </lineage>
</organism>
<evidence type="ECO:0000313" key="2">
    <source>
        <dbReference type="Proteomes" id="UP000228934"/>
    </source>
</evidence>
<protein>
    <submittedName>
        <fullName evidence="1">Uncharacterized protein</fullName>
    </submittedName>
</protein>
<keyword evidence="2" id="KW-1185">Reference proteome</keyword>
<reference evidence="2" key="1">
    <citation type="journal article" date="2017" name="Nat. Commun.">
        <title>The North American bullfrog draft genome provides insight into hormonal regulation of long noncoding RNA.</title>
        <authorList>
            <person name="Hammond S.A."/>
            <person name="Warren R.L."/>
            <person name="Vandervalk B.P."/>
            <person name="Kucuk E."/>
            <person name="Khan H."/>
            <person name="Gibb E.A."/>
            <person name="Pandoh P."/>
            <person name="Kirk H."/>
            <person name="Zhao Y."/>
            <person name="Jones M."/>
            <person name="Mungall A.J."/>
            <person name="Coope R."/>
            <person name="Pleasance S."/>
            <person name="Moore R.A."/>
            <person name="Holt R.A."/>
            <person name="Round J.M."/>
            <person name="Ohora S."/>
            <person name="Walle B.V."/>
            <person name="Veldhoen N."/>
            <person name="Helbing C.C."/>
            <person name="Birol I."/>
        </authorList>
    </citation>
    <scope>NUCLEOTIDE SEQUENCE [LARGE SCALE GENOMIC DNA]</scope>
</reference>
<proteinExistence type="predicted"/>
<evidence type="ECO:0000313" key="1">
    <source>
        <dbReference type="EMBL" id="PIO24770.1"/>
    </source>
</evidence>
<dbReference type="EMBL" id="KV955320">
    <property type="protein sequence ID" value="PIO24770.1"/>
    <property type="molecule type" value="Genomic_DNA"/>
</dbReference>
<accession>A0A2G9RA50</accession>
<name>A0A2G9RA50_AQUCT</name>